<feature type="transmembrane region" description="Helical" evidence="11">
    <location>
        <begin position="16"/>
        <end position="40"/>
    </location>
</feature>
<dbReference type="GO" id="GO:0005886">
    <property type="term" value="C:plasma membrane"/>
    <property type="evidence" value="ECO:0007669"/>
    <property type="project" value="UniProtKB-SubCell"/>
</dbReference>
<dbReference type="SUPFAM" id="SSF52540">
    <property type="entry name" value="P-loop containing nucleoside triphosphate hydrolases"/>
    <property type="match status" value="1"/>
</dbReference>
<dbReference type="Gene3D" id="1.20.1560.10">
    <property type="entry name" value="ABC transporter type 1, transmembrane domain"/>
    <property type="match status" value="1"/>
</dbReference>
<dbReference type="InterPro" id="IPR003439">
    <property type="entry name" value="ABC_transporter-like_ATP-bd"/>
</dbReference>
<dbReference type="AlphaFoldDB" id="H6MUX6"/>
<dbReference type="KEGG" id="gpo:GPOL_c43140"/>
<gene>
    <name evidence="14" type="ordered locus">GPOL_c43140</name>
</gene>
<dbReference type="HOGENOM" id="CLU_000604_84_9_11"/>
<dbReference type="STRING" id="1112204.GPOL_c43140"/>
<evidence type="ECO:0000256" key="6">
    <source>
        <dbReference type="ARBA" id="ARBA00022741"/>
    </source>
</evidence>
<keyword evidence="5 11" id="KW-0812">Transmembrane</keyword>
<dbReference type="Gene3D" id="3.40.50.300">
    <property type="entry name" value="P-loop containing nucleotide triphosphate hydrolases"/>
    <property type="match status" value="1"/>
</dbReference>
<dbReference type="EMBL" id="CP003119">
    <property type="protein sequence ID" value="AFA75317.1"/>
    <property type="molecule type" value="Genomic_DNA"/>
</dbReference>
<dbReference type="RefSeq" id="WP_014361538.1">
    <property type="nucleotide sequence ID" value="NC_016906.1"/>
</dbReference>
<dbReference type="InterPro" id="IPR003593">
    <property type="entry name" value="AAA+_ATPase"/>
</dbReference>
<dbReference type="GO" id="GO:0016887">
    <property type="term" value="F:ATP hydrolysis activity"/>
    <property type="evidence" value="ECO:0007669"/>
    <property type="project" value="InterPro"/>
</dbReference>
<keyword evidence="3" id="KW-1003">Cell membrane</keyword>
<evidence type="ECO:0000256" key="1">
    <source>
        <dbReference type="ARBA" id="ARBA00004429"/>
    </source>
</evidence>
<evidence type="ECO:0000256" key="10">
    <source>
        <dbReference type="ARBA" id="ARBA00023455"/>
    </source>
</evidence>
<accession>H6MUX6</accession>
<evidence type="ECO:0000259" key="12">
    <source>
        <dbReference type="PROSITE" id="PS50893"/>
    </source>
</evidence>
<dbReference type="InterPro" id="IPR036640">
    <property type="entry name" value="ABC1_TM_sf"/>
</dbReference>
<evidence type="ECO:0000313" key="15">
    <source>
        <dbReference type="Proteomes" id="UP000009154"/>
    </source>
</evidence>
<evidence type="ECO:0000256" key="3">
    <source>
        <dbReference type="ARBA" id="ARBA00022475"/>
    </source>
</evidence>
<name>H6MUX6_GORPV</name>
<dbReference type="SMART" id="SM00382">
    <property type="entry name" value="AAA"/>
    <property type="match status" value="1"/>
</dbReference>
<dbReference type="Pfam" id="PF00664">
    <property type="entry name" value="ABC_membrane"/>
    <property type="match status" value="1"/>
</dbReference>
<feature type="transmembrane region" description="Helical" evidence="11">
    <location>
        <begin position="130"/>
        <end position="151"/>
    </location>
</feature>
<dbReference type="PANTHER" id="PTHR24221:SF397">
    <property type="entry name" value="ABC TRANSPORTER, ATP-BINDING TRANSMEMBRANE PROTEIN"/>
    <property type="match status" value="1"/>
</dbReference>
<dbReference type="GO" id="GO:0005524">
    <property type="term" value="F:ATP binding"/>
    <property type="evidence" value="ECO:0007669"/>
    <property type="project" value="UniProtKB-KW"/>
</dbReference>
<dbReference type="InterPro" id="IPR039421">
    <property type="entry name" value="Type_1_exporter"/>
</dbReference>
<keyword evidence="9 11" id="KW-0472">Membrane</keyword>
<dbReference type="Pfam" id="PF00005">
    <property type="entry name" value="ABC_tran"/>
    <property type="match status" value="1"/>
</dbReference>
<dbReference type="GO" id="GO:0034040">
    <property type="term" value="F:ATPase-coupled lipid transmembrane transporter activity"/>
    <property type="evidence" value="ECO:0007669"/>
    <property type="project" value="TreeGrafter"/>
</dbReference>
<sequence>MIRGYLRILGDEAGRMYVFLAWAIVYGLAQGAAMLLLVPIARDLFDGDLAGAGRWLLVLVPVVLICCVTFYLQSLTAMRMAVHTMRSLHHRLGDHLVTLPLGWFTRDKTGSVSQIAVKGTMFVGSAGAHLMTPVVTNLVGSATVVVGLFFFDWRIGVTAALGAVVLWLAGLRASAMIADAEAQNHGTAVEVNNRVLELARYQPTLRAFGAAGSDYQPLEEALDRQHRVGRKMMGRSVTGLLLNGVAVQAVFTTILIVGAALAVTGHVETALLMAVFGLAARFTDPISELAELGSAMRMSTAEIRRITDILDTPPMPAPPSPVAPTTRGSVELSGVDFGYGGTDHDRSSKVLRGIGFRVPAGSMTALVGPSGSGKTTITRLIARFYDVDAGTVRVGGVDVREQDTATLMAQLALVFQDVYLFDDTLWENIRIGRPDATDDEIRAAATTAGVDSVVARLPGGWDTRVGEGGSALSGGERQRVSVARALVKGAPIVLFDEATSALDPENEAHVAASIRELATQSTVLVIAHKISTVLAADQIVVLTADGRVGDIGRHDELLARGGTYAEFWARRNAAAGWTMTVSADV</sequence>
<dbReference type="eggNOG" id="COG1132">
    <property type="taxonomic scope" value="Bacteria"/>
</dbReference>
<dbReference type="GO" id="GO:0140359">
    <property type="term" value="F:ABC-type transporter activity"/>
    <property type="evidence" value="ECO:0007669"/>
    <property type="project" value="InterPro"/>
</dbReference>
<feature type="transmembrane region" description="Helical" evidence="11">
    <location>
        <begin position="52"/>
        <end position="72"/>
    </location>
</feature>
<keyword evidence="15" id="KW-1185">Reference proteome</keyword>
<dbReference type="InterPro" id="IPR017871">
    <property type="entry name" value="ABC_transporter-like_CS"/>
</dbReference>
<evidence type="ECO:0000256" key="8">
    <source>
        <dbReference type="ARBA" id="ARBA00022989"/>
    </source>
</evidence>
<dbReference type="PROSITE" id="PS50929">
    <property type="entry name" value="ABC_TM1F"/>
    <property type="match status" value="1"/>
</dbReference>
<comment type="subcellular location">
    <subcellularLocation>
        <location evidence="1">Cell inner membrane</location>
        <topology evidence="1">Multi-pass membrane protein</topology>
    </subcellularLocation>
</comment>
<feature type="domain" description="ABC transporter" evidence="12">
    <location>
        <begin position="330"/>
        <end position="570"/>
    </location>
</feature>
<evidence type="ECO:0000259" key="13">
    <source>
        <dbReference type="PROSITE" id="PS50929"/>
    </source>
</evidence>
<evidence type="ECO:0000256" key="9">
    <source>
        <dbReference type="ARBA" id="ARBA00023136"/>
    </source>
</evidence>
<dbReference type="FunFam" id="3.40.50.300:FF:000221">
    <property type="entry name" value="Multidrug ABC transporter ATP-binding protein"/>
    <property type="match status" value="1"/>
</dbReference>
<evidence type="ECO:0000256" key="2">
    <source>
        <dbReference type="ARBA" id="ARBA00022448"/>
    </source>
</evidence>
<comment type="similarity">
    <text evidence="10">Belongs to the ABC transporter superfamily. Siderophore-Fe(3+) uptake transporter (SIUT) (TC 3.A.1.21) family.</text>
</comment>
<keyword evidence="6" id="KW-0547">Nucleotide-binding</keyword>
<dbReference type="PANTHER" id="PTHR24221">
    <property type="entry name" value="ATP-BINDING CASSETTE SUB-FAMILY B"/>
    <property type="match status" value="1"/>
</dbReference>
<dbReference type="Proteomes" id="UP000009154">
    <property type="component" value="Chromosome"/>
</dbReference>
<keyword evidence="2" id="KW-0813">Transport</keyword>
<evidence type="ECO:0000256" key="7">
    <source>
        <dbReference type="ARBA" id="ARBA00022840"/>
    </source>
</evidence>
<evidence type="ECO:0000256" key="4">
    <source>
        <dbReference type="ARBA" id="ARBA00022519"/>
    </source>
</evidence>
<organism evidence="14 15">
    <name type="scientific">Gordonia polyisoprenivorans (strain DSM 44266 / VH2)</name>
    <dbReference type="NCBI Taxonomy" id="1112204"/>
    <lineage>
        <taxon>Bacteria</taxon>
        <taxon>Bacillati</taxon>
        <taxon>Actinomycetota</taxon>
        <taxon>Actinomycetes</taxon>
        <taxon>Mycobacteriales</taxon>
        <taxon>Gordoniaceae</taxon>
        <taxon>Gordonia</taxon>
    </lineage>
</organism>
<keyword evidence="7" id="KW-0067">ATP-binding</keyword>
<evidence type="ECO:0000256" key="5">
    <source>
        <dbReference type="ARBA" id="ARBA00022692"/>
    </source>
</evidence>
<evidence type="ECO:0000256" key="11">
    <source>
        <dbReference type="SAM" id="Phobius"/>
    </source>
</evidence>
<keyword evidence="8 11" id="KW-1133">Transmembrane helix</keyword>
<feature type="domain" description="ABC transmembrane type-1" evidence="13">
    <location>
        <begin position="20"/>
        <end position="298"/>
    </location>
</feature>
<protein>
    <submittedName>
        <fullName evidence="14">Putative ABC transporter, ATPase/permease component</fullName>
    </submittedName>
</protein>
<feature type="transmembrane region" description="Helical" evidence="11">
    <location>
        <begin position="157"/>
        <end position="175"/>
    </location>
</feature>
<dbReference type="PROSITE" id="PS00211">
    <property type="entry name" value="ABC_TRANSPORTER_1"/>
    <property type="match status" value="1"/>
</dbReference>
<dbReference type="GeneID" id="90161317"/>
<feature type="transmembrane region" description="Helical" evidence="11">
    <location>
        <begin position="240"/>
        <end position="263"/>
    </location>
</feature>
<dbReference type="SUPFAM" id="SSF90123">
    <property type="entry name" value="ABC transporter transmembrane region"/>
    <property type="match status" value="1"/>
</dbReference>
<keyword evidence="4" id="KW-0997">Cell inner membrane</keyword>
<proteinExistence type="inferred from homology"/>
<evidence type="ECO:0000313" key="14">
    <source>
        <dbReference type="EMBL" id="AFA75317.1"/>
    </source>
</evidence>
<dbReference type="InterPro" id="IPR011527">
    <property type="entry name" value="ABC1_TM_dom"/>
</dbReference>
<dbReference type="InterPro" id="IPR027417">
    <property type="entry name" value="P-loop_NTPase"/>
</dbReference>
<dbReference type="PROSITE" id="PS50893">
    <property type="entry name" value="ABC_TRANSPORTER_2"/>
    <property type="match status" value="1"/>
</dbReference>
<reference evidence="14 15" key="1">
    <citation type="journal article" date="2012" name="Appl. Environ. Microbiol.">
        <title>Involvement of two latex-clearing proteins during rubber degradation and insights into the subsequent degradation pathway revealed by the genome sequence of Gordonia polyisoprenivorans strain VH2.</title>
        <authorList>
            <person name="Hiessl S."/>
            <person name="Schuldes J."/>
            <person name="Thurmer A."/>
            <person name="Halbsguth T."/>
            <person name="Broker D."/>
            <person name="Angelov A."/>
            <person name="Liebl W."/>
            <person name="Daniel R."/>
            <person name="Steinbuchel A."/>
        </authorList>
    </citation>
    <scope>NUCLEOTIDE SEQUENCE [LARGE SCALE GENOMIC DNA]</scope>
    <source>
        <strain evidence="15">DSM 44266 / VH2</strain>
    </source>
</reference>